<dbReference type="SMART" id="SM00829">
    <property type="entry name" value="PKS_ER"/>
    <property type="match status" value="1"/>
</dbReference>
<dbReference type="AlphaFoldDB" id="A0A127Q219"/>
<dbReference type="PANTHER" id="PTHR11695:SF294">
    <property type="entry name" value="RETICULON-4-INTERACTING PROTEIN 1, MITOCHONDRIAL"/>
    <property type="match status" value="1"/>
</dbReference>
<evidence type="ECO:0000313" key="3">
    <source>
        <dbReference type="EMBL" id="AMP04073.1"/>
    </source>
</evidence>
<dbReference type="Proteomes" id="UP000074561">
    <property type="component" value="Chromosome"/>
</dbReference>
<dbReference type="SUPFAM" id="SSF51735">
    <property type="entry name" value="NAD(P)-binding Rossmann-fold domains"/>
    <property type="match status" value="1"/>
</dbReference>
<evidence type="ECO:0000313" key="4">
    <source>
        <dbReference type="Proteomes" id="UP000074561"/>
    </source>
</evidence>
<dbReference type="CDD" id="cd05289">
    <property type="entry name" value="MDR_like_2"/>
    <property type="match status" value="1"/>
</dbReference>
<dbReference type="SUPFAM" id="SSF50129">
    <property type="entry name" value="GroES-like"/>
    <property type="match status" value="1"/>
</dbReference>
<protein>
    <submittedName>
        <fullName evidence="3">Zinc-binding dehydrogenase family protein</fullName>
    </submittedName>
</protein>
<dbReference type="InterPro" id="IPR020843">
    <property type="entry name" value="ER"/>
</dbReference>
<dbReference type="InterPro" id="IPR036291">
    <property type="entry name" value="NAD(P)-bd_dom_sf"/>
</dbReference>
<accession>A0A127Q219</accession>
<evidence type="ECO:0000259" key="2">
    <source>
        <dbReference type="SMART" id="SM00829"/>
    </source>
</evidence>
<keyword evidence="1" id="KW-0560">Oxidoreductase</keyword>
<dbReference type="EMBL" id="CP013234">
    <property type="protein sequence ID" value="AMP04073.1"/>
    <property type="molecule type" value="Genomic_DNA"/>
</dbReference>
<dbReference type="Pfam" id="PF08240">
    <property type="entry name" value="ADH_N"/>
    <property type="match status" value="1"/>
</dbReference>
<dbReference type="PANTHER" id="PTHR11695">
    <property type="entry name" value="ALCOHOL DEHYDROGENASE RELATED"/>
    <property type="match status" value="1"/>
</dbReference>
<dbReference type="InterPro" id="IPR002364">
    <property type="entry name" value="Quin_OxRdtase/zeta-crystal_CS"/>
</dbReference>
<dbReference type="GO" id="GO:0016491">
    <property type="term" value="F:oxidoreductase activity"/>
    <property type="evidence" value="ECO:0007669"/>
    <property type="project" value="UniProtKB-KW"/>
</dbReference>
<dbReference type="InterPro" id="IPR050700">
    <property type="entry name" value="YIM1/Zinc_Alcohol_DH_Fams"/>
</dbReference>
<evidence type="ECO:0000256" key="1">
    <source>
        <dbReference type="ARBA" id="ARBA00023002"/>
    </source>
</evidence>
<dbReference type="PROSITE" id="PS01162">
    <property type="entry name" value="QOR_ZETA_CRYSTAL"/>
    <property type="match status" value="1"/>
</dbReference>
<dbReference type="PATRIC" id="fig|279113.9.peg.1687"/>
<organism evidence="3 4">
    <name type="scientific">Collimonas pratensis</name>
    <dbReference type="NCBI Taxonomy" id="279113"/>
    <lineage>
        <taxon>Bacteria</taxon>
        <taxon>Pseudomonadati</taxon>
        <taxon>Pseudomonadota</taxon>
        <taxon>Betaproteobacteria</taxon>
        <taxon>Burkholderiales</taxon>
        <taxon>Oxalobacteraceae</taxon>
        <taxon>Collimonas</taxon>
    </lineage>
</organism>
<dbReference type="InterPro" id="IPR013154">
    <property type="entry name" value="ADH-like_N"/>
</dbReference>
<dbReference type="Gene3D" id="3.40.50.720">
    <property type="entry name" value="NAD(P)-binding Rossmann-like Domain"/>
    <property type="match status" value="1"/>
</dbReference>
<dbReference type="KEGG" id="cpra:CPter91_1700"/>
<gene>
    <name evidence="3" type="ORF">CPter91_1700</name>
</gene>
<proteinExistence type="predicted"/>
<dbReference type="STRING" id="279113.CPter91_1700"/>
<name>A0A127Q219_9BURK</name>
<feature type="domain" description="Enoyl reductase (ER)" evidence="2">
    <location>
        <begin position="14"/>
        <end position="308"/>
    </location>
</feature>
<dbReference type="OrthoDB" id="9787435at2"/>
<dbReference type="Gene3D" id="3.90.180.10">
    <property type="entry name" value="Medium-chain alcohol dehydrogenases, catalytic domain"/>
    <property type="match status" value="1"/>
</dbReference>
<dbReference type="InterPro" id="IPR011032">
    <property type="entry name" value="GroES-like_sf"/>
</dbReference>
<dbReference type="Pfam" id="PF13602">
    <property type="entry name" value="ADH_zinc_N_2"/>
    <property type="match status" value="1"/>
</dbReference>
<dbReference type="GO" id="GO:0008270">
    <property type="term" value="F:zinc ion binding"/>
    <property type="evidence" value="ECO:0007669"/>
    <property type="project" value="InterPro"/>
</dbReference>
<dbReference type="RefSeq" id="WP_061939105.1">
    <property type="nucleotide sequence ID" value="NZ_CP013234.1"/>
</dbReference>
<reference evidence="3 4" key="1">
    <citation type="submission" date="2015-11" db="EMBL/GenBank/DDBJ databases">
        <title>Exploring the genomic traits of fungus-feeding bacterial genus Collimonas.</title>
        <authorList>
            <person name="Song C."/>
            <person name="Schmidt R."/>
            <person name="de Jager V."/>
            <person name="Krzyzanowska D."/>
            <person name="Jongedijk E."/>
            <person name="Cankar K."/>
            <person name="Beekwilder J."/>
            <person name="van Veen A."/>
            <person name="de Boer W."/>
            <person name="van Veen J.A."/>
            <person name="Garbeva P."/>
        </authorList>
    </citation>
    <scope>NUCLEOTIDE SEQUENCE [LARGE SCALE GENOMIC DNA]</scope>
    <source>
        <strain evidence="3 4">Ter91</strain>
    </source>
</reference>
<sequence>MKQPNKAVRIHSYGNQEVTSLDLIDIPQPAAGKVVVRVHAAGVNAIDRKIREGVLKDYFPLPFPITLGAELAGTVHAVGAEVDGFFNGMRVFGFMPTLGAFADYVEVDAALLTSTPDGLPDVVAASLPIAALTAWQALFETGQLKAGQTVLIQGAAGGVGSMAVQLAKRAGARVIATASERNLEYVAALGADVVVDYRAAQPFAHLAASVDLVLDLVGGPALDLLWPLLREAGVLVSTAAPELAARTPANRTGLWFQMRPEPQRLAEIAALVLQREIKAEVASLFPLDSVSEAIDYGYSGKGRGKAVVQF</sequence>